<gene>
    <name evidence="2" type="ORF">EVAR_12644_1</name>
</gene>
<dbReference type="AlphaFoldDB" id="A0A4C1ZD21"/>
<evidence type="ECO:0000313" key="3">
    <source>
        <dbReference type="Proteomes" id="UP000299102"/>
    </source>
</evidence>
<dbReference type="Proteomes" id="UP000299102">
    <property type="component" value="Unassembled WGS sequence"/>
</dbReference>
<evidence type="ECO:0000313" key="2">
    <source>
        <dbReference type="EMBL" id="GBP84505.1"/>
    </source>
</evidence>
<keyword evidence="3" id="KW-1185">Reference proteome</keyword>
<feature type="region of interest" description="Disordered" evidence="1">
    <location>
        <begin position="1"/>
        <end position="88"/>
    </location>
</feature>
<organism evidence="2 3">
    <name type="scientific">Eumeta variegata</name>
    <name type="common">Bagworm moth</name>
    <name type="synonym">Eumeta japonica</name>
    <dbReference type="NCBI Taxonomy" id="151549"/>
    <lineage>
        <taxon>Eukaryota</taxon>
        <taxon>Metazoa</taxon>
        <taxon>Ecdysozoa</taxon>
        <taxon>Arthropoda</taxon>
        <taxon>Hexapoda</taxon>
        <taxon>Insecta</taxon>
        <taxon>Pterygota</taxon>
        <taxon>Neoptera</taxon>
        <taxon>Endopterygota</taxon>
        <taxon>Lepidoptera</taxon>
        <taxon>Glossata</taxon>
        <taxon>Ditrysia</taxon>
        <taxon>Tineoidea</taxon>
        <taxon>Psychidae</taxon>
        <taxon>Oiketicinae</taxon>
        <taxon>Eumeta</taxon>
    </lineage>
</organism>
<name>A0A4C1ZD21_EUMVA</name>
<reference evidence="2 3" key="1">
    <citation type="journal article" date="2019" name="Commun. Biol.">
        <title>The bagworm genome reveals a unique fibroin gene that provides high tensile strength.</title>
        <authorList>
            <person name="Kono N."/>
            <person name="Nakamura H."/>
            <person name="Ohtoshi R."/>
            <person name="Tomita M."/>
            <person name="Numata K."/>
            <person name="Arakawa K."/>
        </authorList>
    </citation>
    <scope>NUCLEOTIDE SEQUENCE [LARGE SCALE GENOMIC DNA]</scope>
</reference>
<evidence type="ECO:0000256" key="1">
    <source>
        <dbReference type="SAM" id="MobiDB-lite"/>
    </source>
</evidence>
<sequence>MERRIRRKKRMPDLKKSKTDRSSPARDMDVDTPWVEAATANTTNNNNTNKDKTQTKEPLASSSKAAADRAVTNAGSKPNVPQKERPPSICSKELISSRFPQTVHVCELTSLKPSESPTTA</sequence>
<comment type="caution">
    <text evidence="2">The sequence shown here is derived from an EMBL/GenBank/DDBJ whole genome shotgun (WGS) entry which is preliminary data.</text>
</comment>
<feature type="compositionally biased region" description="Basic and acidic residues" evidence="1">
    <location>
        <begin position="11"/>
        <end position="29"/>
    </location>
</feature>
<feature type="compositionally biased region" description="Low complexity" evidence="1">
    <location>
        <begin position="37"/>
        <end position="48"/>
    </location>
</feature>
<feature type="compositionally biased region" description="Basic residues" evidence="1">
    <location>
        <begin position="1"/>
        <end position="10"/>
    </location>
</feature>
<protein>
    <submittedName>
        <fullName evidence="2">Uncharacterized protein</fullName>
    </submittedName>
</protein>
<proteinExistence type="predicted"/>
<dbReference type="EMBL" id="BGZK01001683">
    <property type="protein sequence ID" value="GBP84505.1"/>
    <property type="molecule type" value="Genomic_DNA"/>
</dbReference>
<accession>A0A4C1ZD21</accession>